<dbReference type="SMART" id="SM00257">
    <property type="entry name" value="LysM"/>
    <property type="match status" value="2"/>
</dbReference>
<dbReference type="OrthoDB" id="9809488at2"/>
<dbReference type="RefSeq" id="WP_133626766.1">
    <property type="nucleotide sequence ID" value="NZ_SOAZ01000001.1"/>
</dbReference>
<keyword evidence="3" id="KW-1185">Reference proteome</keyword>
<dbReference type="Gene3D" id="3.10.350.10">
    <property type="entry name" value="LysM domain"/>
    <property type="match status" value="2"/>
</dbReference>
<dbReference type="GO" id="GO:0004222">
    <property type="term" value="F:metalloendopeptidase activity"/>
    <property type="evidence" value="ECO:0007669"/>
    <property type="project" value="TreeGrafter"/>
</dbReference>
<dbReference type="AlphaFoldDB" id="A0A4R7KVS3"/>
<keyword evidence="2" id="KW-0378">Hydrolase</keyword>
<dbReference type="PANTHER" id="PTHR21666">
    <property type="entry name" value="PEPTIDASE-RELATED"/>
    <property type="match status" value="1"/>
</dbReference>
<dbReference type="InterPro" id="IPR018392">
    <property type="entry name" value="LysM"/>
</dbReference>
<sequence length="324" mass="34722">MYKLSKNHVVFILIAFALISAGVIANSLNKAEKSEASSDNIVQSSNTLEEKAVKVSDEEPKEKLPEIVSYVVKSGDTLESIASSYGIKVSSITESNNISNDAVLKEGQQLRFPSIDGILYKVKSGETLWEISRAYDIDLNELQRINSINSSDKLKLDQEIIIPGADKIKVIKANKPAAKDSVTASKIKSIKTASRGGSLVSPLPGIIWPLRGKITSGFGPRDGRMHNGLDIAAPTGTNIKAALDGKVIFSGWKNGYGNIVILNNGNGVETYYAHNSSNLVKVGQDVSKGQVIAKVGSNGNATGSVLHFEVRKGGKPYNPLIFLP</sequence>
<dbReference type="SUPFAM" id="SSF54106">
    <property type="entry name" value="LysM domain"/>
    <property type="match status" value="1"/>
</dbReference>
<dbReference type="CDD" id="cd00118">
    <property type="entry name" value="LysM"/>
    <property type="match status" value="2"/>
</dbReference>
<dbReference type="Pfam" id="PF01476">
    <property type="entry name" value="LysM"/>
    <property type="match status" value="2"/>
</dbReference>
<organism evidence="2 3">
    <name type="scientific">Fonticella tunisiensis</name>
    <dbReference type="NCBI Taxonomy" id="1096341"/>
    <lineage>
        <taxon>Bacteria</taxon>
        <taxon>Bacillati</taxon>
        <taxon>Bacillota</taxon>
        <taxon>Clostridia</taxon>
        <taxon>Eubacteriales</taxon>
        <taxon>Clostridiaceae</taxon>
        <taxon>Fonticella</taxon>
    </lineage>
</organism>
<dbReference type="PANTHER" id="PTHR21666:SF270">
    <property type="entry name" value="MUREIN HYDROLASE ACTIVATOR ENVC"/>
    <property type="match status" value="1"/>
</dbReference>
<protein>
    <submittedName>
        <fullName evidence="2">Murein DD-endopeptidase MepM/ murein hydrolase activator NlpD</fullName>
    </submittedName>
</protein>
<dbReference type="EMBL" id="SOAZ01000001">
    <property type="protein sequence ID" value="TDT63641.1"/>
    <property type="molecule type" value="Genomic_DNA"/>
</dbReference>
<dbReference type="InterPro" id="IPR011055">
    <property type="entry name" value="Dup_hybrid_motif"/>
</dbReference>
<dbReference type="InterPro" id="IPR036779">
    <property type="entry name" value="LysM_dom_sf"/>
</dbReference>
<proteinExistence type="predicted"/>
<gene>
    <name evidence="2" type="ORF">EDD71_10168</name>
</gene>
<dbReference type="Proteomes" id="UP000295325">
    <property type="component" value="Unassembled WGS sequence"/>
</dbReference>
<dbReference type="Gene3D" id="2.70.70.10">
    <property type="entry name" value="Glucose Permease (Domain IIA)"/>
    <property type="match status" value="1"/>
</dbReference>
<accession>A0A4R7KVS3</accession>
<dbReference type="CDD" id="cd12797">
    <property type="entry name" value="M23_peptidase"/>
    <property type="match status" value="1"/>
</dbReference>
<comment type="caution">
    <text evidence="2">The sequence shown here is derived from an EMBL/GenBank/DDBJ whole genome shotgun (WGS) entry which is preliminary data.</text>
</comment>
<dbReference type="InterPro" id="IPR016047">
    <property type="entry name" value="M23ase_b-sheet_dom"/>
</dbReference>
<evidence type="ECO:0000313" key="2">
    <source>
        <dbReference type="EMBL" id="TDT63641.1"/>
    </source>
</evidence>
<feature type="domain" description="LysM" evidence="1">
    <location>
        <begin position="68"/>
        <end position="112"/>
    </location>
</feature>
<evidence type="ECO:0000259" key="1">
    <source>
        <dbReference type="PROSITE" id="PS51782"/>
    </source>
</evidence>
<reference evidence="2 3" key="1">
    <citation type="submission" date="2019-03" db="EMBL/GenBank/DDBJ databases">
        <title>Genomic Encyclopedia of Type Strains, Phase IV (KMG-IV): sequencing the most valuable type-strain genomes for metagenomic binning, comparative biology and taxonomic classification.</title>
        <authorList>
            <person name="Goeker M."/>
        </authorList>
    </citation>
    <scope>NUCLEOTIDE SEQUENCE [LARGE SCALE GENOMIC DNA]</scope>
    <source>
        <strain evidence="2 3">DSM 24455</strain>
    </source>
</reference>
<feature type="domain" description="LysM" evidence="1">
    <location>
        <begin position="118"/>
        <end position="162"/>
    </location>
</feature>
<name>A0A4R7KVS3_9CLOT</name>
<evidence type="ECO:0000313" key="3">
    <source>
        <dbReference type="Proteomes" id="UP000295325"/>
    </source>
</evidence>
<dbReference type="Pfam" id="PF01551">
    <property type="entry name" value="Peptidase_M23"/>
    <property type="match status" value="1"/>
</dbReference>
<dbReference type="SUPFAM" id="SSF51261">
    <property type="entry name" value="Duplicated hybrid motif"/>
    <property type="match status" value="1"/>
</dbReference>
<dbReference type="InterPro" id="IPR050570">
    <property type="entry name" value="Cell_wall_metabolism_enzyme"/>
</dbReference>
<dbReference type="PROSITE" id="PS51782">
    <property type="entry name" value="LYSM"/>
    <property type="match status" value="2"/>
</dbReference>